<proteinExistence type="predicted"/>
<comment type="caution">
    <text evidence="2">The sequence shown here is derived from an EMBL/GenBank/DDBJ whole genome shotgun (WGS) entry which is preliminary data.</text>
</comment>
<reference evidence="2" key="1">
    <citation type="journal article" date="2019" name="Sci. Rep.">
        <title>Draft genome of Tanacetum cinerariifolium, the natural source of mosquito coil.</title>
        <authorList>
            <person name="Yamashiro T."/>
            <person name="Shiraishi A."/>
            <person name="Satake H."/>
            <person name="Nakayama K."/>
        </authorList>
    </citation>
    <scope>NUCLEOTIDE SEQUENCE</scope>
</reference>
<protein>
    <submittedName>
        <fullName evidence="2">Uncharacterized protein</fullName>
    </submittedName>
</protein>
<feature type="region of interest" description="Disordered" evidence="1">
    <location>
        <begin position="45"/>
        <end position="74"/>
    </location>
</feature>
<organism evidence="2">
    <name type="scientific">Tanacetum cinerariifolium</name>
    <name type="common">Dalmatian daisy</name>
    <name type="synonym">Chrysanthemum cinerariifolium</name>
    <dbReference type="NCBI Taxonomy" id="118510"/>
    <lineage>
        <taxon>Eukaryota</taxon>
        <taxon>Viridiplantae</taxon>
        <taxon>Streptophyta</taxon>
        <taxon>Embryophyta</taxon>
        <taxon>Tracheophyta</taxon>
        <taxon>Spermatophyta</taxon>
        <taxon>Magnoliopsida</taxon>
        <taxon>eudicotyledons</taxon>
        <taxon>Gunneridae</taxon>
        <taxon>Pentapetalae</taxon>
        <taxon>asterids</taxon>
        <taxon>campanulids</taxon>
        <taxon>Asterales</taxon>
        <taxon>Asteraceae</taxon>
        <taxon>Asteroideae</taxon>
        <taxon>Anthemideae</taxon>
        <taxon>Anthemidinae</taxon>
        <taxon>Tanacetum</taxon>
    </lineage>
</organism>
<feature type="compositionally biased region" description="Acidic residues" evidence="1">
    <location>
        <begin position="45"/>
        <end position="63"/>
    </location>
</feature>
<dbReference type="EMBL" id="BKCJ010002619">
    <property type="protein sequence ID" value="GEU49809.1"/>
    <property type="molecule type" value="Genomic_DNA"/>
</dbReference>
<name>A0A6L2KLH6_TANCI</name>
<dbReference type="AlphaFoldDB" id="A0A6L2KLH6"/>
<accession>A0A6L2KLH6</accession>
<sequence>MSYLRGVTDWYQEPKIIMVNVFLPDHVDDLLDPALAILEHALVDENEEPNEAIDVPVEVEESPSTEPRGSPRDS</sequence>
<evidence type="ECO:0000256" key="1">
    <source>
        <dbReference type="SAM" id="MobiDB-lite"/>
    </source>
</evidence>
<evidence type="ECO:0000313" key="2">
    <source>
        <dbReference type="EMBL" id="GEU49809.1"/>
    </source>
</evidence>
<gene>
    <name evidence="2" type="ORF">Tci_021787</name>
</gene>